<feature type="region of interest" description="Disordered" evidence="1">
    <location>
        <begin position="1"/>
        <end position="144"/>
    </location>
</feature>
<dbReference type="OrthoDB" id="7875433at2759"/>
<organism evidence="2">
    <name type="scientific">Drosophila rhopaloa</name>
    <name type="common">Fruit fly</name>
    <dbReference type="NCBI Taxonomy" id="1041015"/>
    <lineage>
        <taxon>Eukaryota</taxon>
        <taxon>Metazoa</taxon>
        <taxon>Ecdysozoa</taxon>
        <taxon>Arthropoda</taxon>
        <taxon>Hexapoda</taxon>
        <taxon>Insecta</taxon>
        <taxon>Pterygota</taxon>
        <taxon>Neoptera</taxon>
        <taxon>Endopterygota</taxon>
        <taxon>Diptera</taxon>
        <taxon>Brachycera</taxon>
        <taxon>Muscomorpha</taxon>
        <taxon>Ephydroidea</taxon>
        <taxon>Drosophilidae</taxon>
        <taxon>Drosophila</taxon>
        <taxon>Sophophora</taxon>
    </lineage>
</organism>
<protein>
    <submittedName>
        <fullName evidence="2">Proline-rich proteoglycan 2-like</fullName>
    </submittedName>
</protein>
<evidence type="ECO:0000313" key="2">
    <source>
        <dbReference type="RefSeq" id="XP_016971412.1"/>
    </source>
</evidence>
<accession>A0A6P4E0N9</accession>
<feature type="compositionally biased region" description="Pro residues" evidence="1">
    <location>
        <begin position="37"/>
        <end position="55"/>
    </location>
</feature>
<dbReference type="RefSeq" id="XP_016971412.1">
    <property type="nucleotide sequence ID" value="XM_017115923.1"/>
</dbReference>
<proteinExistence type="predicted"/>
<gene>
    <name evidence="2" type="primary">LOC108039022</name>
</gene>
<sequence>MQGIPPTPRSDDDGNASRGPEAPSQWAQSDGWVPHQYPNPHPQNWHEPPPTPRPQEWPEDVDRDPAPSSSPRQQEAEFPRPPKWTPARPPTPRYGQEVRAPPPPKWTPARPPTPRHGQEVQEEEPEEHTKEEVPRPGGGEEQWQYCRTEIPQAHVAHALNAFVAGGVQWRQHTVTWTWPVSDEAKATEETETPAQDTPKYKPDRDPTGGAAKAPGSCPRPPETGDVMEKGPWVWPTPTDNPRPKLQRQISAPEARGPVARPTLVRMASRTEGGSWQDIAEEEWPVGLLEQPVIKHARRRGGRRCVMAEIGYKKYRIRLAASGQVSVRRFDC</sequence>
<reference evidence="2" key="1">
    <citation type="submission" date="2025-08" db="UniProtKB">
        <authorList>
            <consortium name="RefSeq"/>
        </authorList>
    </citation>
    <scope>IDENTIFICATION</scope>
</reference>
<feature type="compositionally biased region" description="Pro residues" evidence="1">
    <location>
        <begin position="100"/>
        <end position="114"/>
    </location>
</feature>
<feature type="compositionally biased region" description="Pro residues" evidence="1">
    <location>
        <begin position="81"/>
        <end position="92"/>
    </location>
</feature>
<name>A0A6P4E0N9_DRORH</name>
<evidence type="ECO:0000256" key="1">
    <source>
        <dbReference type="SAM" id="MobiDB-lite"/>
    </source>
</evidence>
<feature type="region of interest" description="Disordered" evidence="1">
    <location>
        <begin position="182"/>
        <end position="256"/>
    </location>
</feature>
<dbReference type="AlphaFoldDB" id="A0A6P4E0N9"/>